<reference evidence="2 3" key="1">
    <citation type="submission" date="2019-07" db="EMBL/GenBank/DDBJ databases">
        <title>Genomic Encyclopedia of Archaeal and Bacterial Type Strains, Phase II (KMG-II): from individual species to whole genera.</title>
        <authorList>
            <person name="Goeker M."/>
        </authorList>
    </citation>
    <scope>NUCLEOTIDE SEQUENCE [LARGE SCALE GENOMIC DNA]</scope>
    <source>
        <strain evidence="2 3">ATCC BAA-1854</strain>
    </source>
</reference>
<dbReference type="OrthoDB" id="9798407at2"/>
<evidence type="ECO:0000313" key="2">
    <source>
        <dbReference type="EMBL" id="TWJ04871.1"/>
    </source>
</evidence>
<keyword evidence="2" id="KW-0413">Isomerase</keyword>
<dbReference type="InterPro" id="IPR013022">
    <property type="entry name" value="Xyl_isomerase-like_TIM-brl"/>
</dbReference>
<dbReference type="GO" id="GO:0016853">
    <property type="term" value="F:isomerase activity"/>
    <property type="evidence" value="ECO:0007669"/>
    <property type="project" value="UniProtKB-KW"/>
</dbReference>
<feature type="domain" description="Xylose isomerase-like TIM barrel" evidence="1">
    <location>
        <begin position="59"/>
        <end position="288"/>
    </location>
</feature>
<dbReference type="Gene3D" id="3.20.20.150">
    <property type="entry name" value="Divalent-metal-dependent TIM barrel enzymes"/>
    <property type="match status" value="1"/>
</dbReference>
<accession>A0A562UI32</accession>
<protein>
    <submittedName>
        <fullName evidence="2">Sugar phosphate isomerase/epimerase</fullName>
    </submittedName>
</protein>
<dbReference type="PANTHER" id="PTHR12110:SF41">
    <property type="entry name" value="INOSOSE DEHYDRATASE"/>
    <property type="match status" value="1"/>
</dbReference>
<organism evidence="2 3">
    <name type="scientific">Mucilaginibacter frigoritolerans</name>
    <dbReference type="NCBI Taxonomy" id="652788"/>
    <lineage>
        <taxon>Bacteria</taxon>
        <taxon>Pseudomonadati</taxon>
        <taxon>Bacteroidota</taxon>
        <taxon>Sphingobacteriia</taxon>
        <taxon>Sphingobacteriales</taxon>
        <taxon>Sphingobacteriaceae</taxon>
        <taxon>Mucilaginibacter</taxon>
    </lineage>
</organism>
<gene>
    <name evidence="2" type="ORF">JN11_00594</name>
</gene>
<dbReference type="Pfam" id="PF01261">
    <property type="entry name" value="AP_endonuc_2"/>
    <property type="match status" value="1"/>
</dbReference>
<dbReference type="PROSITE" id="PS51318">
    <property type="entry name" value="TAT"/>
    <property type="match status" value="1"/>
</dbReference>
<dbReference type="AlphaFoldDB" id="A0A562UI32"/>
<evidence type="ECO:0000259" key="1">
    <source>
        <dbReference type="Pfam" id="PF01261"/>
    </source>
</evidence>
<keyword evidence="3" id="KW-1185">Reference proteome</keyword>
<comment type="caution">
    <text evidence="2">The sequence shown here is derived from an EMBL/GenBank/DDBJ whole genome shotgun (WGS) entry which is preliminary data.</text>
</comment>
<name>A0A562UI32_9SPHI</name>
<dbReference type="Proteomes" id="UP000317010">
    <property type="component" value="Unassembled WGS sequence"/>
</dbReference>
<dbReference type="SUPFAM" id="SSF51658">
    <property type="entry name" value="Xylose isomerase-like"/>
    <property type="match status" value="1"/>
</dbReference>
<proteinExistence type="predicted"/>
<dbReference type="InterPro" id="IPR006311">
    <property type="entry name" value="TAT_signal"/>
</dbReference>
<dbReference type="PANTHER" id="PTHR12110">
    <property type="entry name" value="HYDROXYPYRUVATE ISOMERASE"/>
    <property type="match status" value="1"/>
</dbReference>
<dbReference type="InterPro" id="IPR036237">
    <property type="entry name" value="Xyl_isomerase-like_sf"/>
</dbReference>
<sequence>MNLNRRKFLQGAGTLALGSIAFSGKAGSLFNFMAPQHPVGLQLFTFFGVIDEDVKGTLTKIAAIGYKEMESAFSKKGGYYGLKPKEFKALVNDLGMSWKSHHVLGAPFKLPKGYKMPLGADGKPMVLPPMRNLRENMQQLVDEAAEGGIQYLVCANSPTGTLDEIKSTIEVLNKTGEATKKVGIQFAYHNHDMEFHDIDGKIPYHLLLTETNSENVKMELDLAWAVKGGQDPVELFKAHPGRFPLWHVKDLDAERKTILPVGSGTIDFKRIFEHQADAGMKHFFVEHDEPKDPYASVESSYKYITQTLKA</sequence>
<dbReference type="RefSeq" id="WP_144909439.1">
    <property type="nucleotide sequence ID" value="NZ_VLLI01000001.1"/>
</dbReference>
<dbReference type="InterPro" id="IPR050312">
    <property type="entry name" value="IolE/XylAMocC-like"/>
</dbReference>
<dbReference type="EMBL" id="VLLI01000001">
    <property type="protein sequence ID" value="TWJ04871.1"/>
    <property type="molecule type" value="Genomic_DNA"/>
</dbReference>
<evidence type="ECO:0000313" key="3">
    <source>
        <dbReference type="Proteomes" id="UP000317010"/>
    </source>
</evidence>